<name>A0A367EB32_9ACTN</name>
<keyword evidence="3" id="KW-1185">Reference proteome</keyword>
<organism evidence="2 3">
    <name type="scientific">Streptomyces reniochalinae</name>
    <dbReference type="NCBI Taxonomy" id="2250578"/>
    <lineage>
        <taxon>Bacteria</taxon>
        <taxon>Bacillati</taxon>
        <taxon>Actinomycetota</taxon>
        <taxon>Actinomycetes</taxon>
        <taxon>Kitasatosporales</taxon>
        <taxon>Streptomycetaceae</taxon>
        <taxon>Streptomyces</taxon>
    </lineage>
</organism>
<accession>A0A367EB32</accession>
<evidence type="ECO:0000313" key="3">
    <source>
        <dbReference type="Proteomes" id="UP000253507"/>
    </source>
</evidence>
<dbReference type="AlphaFoldDB" id="A0A367EB32"/>
<dbReference type="RefSeq" id="WP_114018479.1">
    <property type="nucleotide sequence ID" value="NZ_QOIM01000042.1"/>
</dbReference>
<dbReference type="OrthoDB" id="4243109at2"/>
<gene>
    <name evidence="2" type="ORF">DQ392_28185</name>
</gene>
<dbReference type="Proteomes" id="UP000253507">
    <property type="component" value="Unassembled WGS sequence"/>
</dbReference>
<reference evidence="2 3" key="1">
    <citation type="submission" date="2018-06" db="EMBL/GenBank/DDBJ databases">
        <title>Streptomyces reniochalinae sp. nov. and Streptomyces diacarnus sp. nov. from marine sponges.</title>
        <authorList>
            <person name="Li L."/>
        </authorList>
    </citation>
    <scope>NUCLEOTIDE SEQUENCE [LARGE SCALE GENOMIC DNA]</scope>
    <source>
        <strain evidence="2 3">LHW50302</strain>
    </source>
</reference>
<comment type="caution">
    <text evidence="2">The sequence shown here is derived from an EMBL/GenBank/DDBJ whole genome shotgun (WGS) entry which is preliminary data.</text>
</comment>
<feature type="region of interest" description="Disordered" evidence="1">
    <location>
        <begin position="173"/>
        <end position="197"/>
    </location>
</feature>
<feature type="compositionally biased region" description="Basic residues" evidence="1">
    <location>
        <begin position="186"/>
        <end position="197"/>
    </location>
</feature>
<evidence type="ECO:0000256" key="1">
    <source>
        <dbReference type="SAM" id="MobiDB-lite"/>
    </source>
</evidence>
<protein>
    <submittedName>
        <fullName evidence="2">Uncharacterized protein</fullName>
    </submittedName>
</protein>
<sequence>MTDPAERIETEQAQLLLMAERAERLRAGVTVPSSPTDQPDLAGASKQLASLTGLVRDLSDEVLFRSAEAGPRTDHDRVMSAYTDAAQQAGEAVANYSTAYAELGFQHRYRGQGAGPDLRDAREHSFACIQDRLDWTRDSLADGATRLRPVAEDLGGTPARTQASRCRTTQMISGPHAQAVAPAPPHHARTRAPGRTR</sequence>
<proteinExistence type="predicted"/>
<dbReference type="EMBL" id="QOIM01000042">
    <property type="protein sequence ID" value="RCG14942.1"/>
    <property type="molecule type" value="Genomic_DNA"/>
</dbReference>
<evidence type="ECO:0000313" key="2">
    <source>
        <dbReference type="EMBL" id="RCG14942.1"/>
    </source>
</evidence>